<accession>A0A381NU28</accession>
<protein>
    <recommendedName>
        <fullName evidence="3">DUF4136 domain-containing protein</fullName>
    </recommendedName>
</protein>
<gene>
    <name evidence="2" type="ORF">METZ01_LOCUS9837</name>
</gene>
<reference evidence="2" key="1">
    <citation type="submission" date="2018-05" db="EMBL/GenBank/DDBJ databases">
        <authorList>
            <person name="Lanie J.A."/>
            <person name="Ng W.-L."/>
            <person name="Kazmierczak K.M."/>
            <person name="Andrzejewski T.M."/>
            <person name="Davidsen T.M."/>
            <person name="Wayne K.J."/>
            <person name="Tettelin H."/>
            <person name="Glass J.I."/>
            <person name="Rusch D."/>
            <person name="Podicherti R."/>
            <person name="Tsui H.-C.T."/>
            <person name="Winkler M.E."/>
        </authorList>
    </citation>
    <scope>NUCLEOTIDE SEQUENCE</scope>
</reference>
<sequence>MGISGCWHGPAVNPNYDFGKVGKINIDVVHDHSNLSGSGEMMQTSLTHNFLKHGFGVTESDFGGPVVNVGNGDQTLELSCIITEFTDSEVIVVPYRHENRGYTKTTVDQSSEADAGNEKAETSASTTTTTHGGDITQGSRIEYTRTRVGIMLKMRDTDSGSLVWSNSYWYSGLELHRTTEICVQNAIKQVRKLFQ</sequence>
<organism evidence="2">
    <name type="scientific">marine metagenome</name>
    <dbReference type="NCBI Taxonomy" id="408172"/>
    <lineage>
        <taxon>unclassified sequences</taxon>
        <taxon>metagenomes</taxon>
        <taxon>ecological metagenomes</taxon>
    </lineage>
</organism>
<proteinExistence type="predicted"/>
<dbReference type="AlphaFoldDB" id="A0A381NU28"/>
<name>A0A381NU28_9ZZZZ</name>
<evidence type="ECO:0000256" key="1">
    <source>
        <dbReference type="SAM" id="MobiDB-lite"/>
    </source>
</evidence>
<evidence type="ECO:0000313" key="2">
    <source>
        <dbReference type="EMBL" id="SUZ56983.1"/>
    </source>
</evidence>
<feature type="compositionally biased region" description="Polar residues" evidence="1">
    <location>
        <begin position="103"/>
        <end position="112"/>
    </location>
</feature>
<dbReference type="EMBL" id="UINC01000533">
    <property type="protein sequence ID" value="SUZ56983.1"/>
    <property type="molecule type" value="Genomic_DNA"/>
</dbReference>
<feature type="region of interest" description="Disordered" evidence="1">
    <location>
        <begin position="103"/>
        <end position="138"/>
    </location>
</feature>
<evidence type="ECO:0008006" key="3">
    <source>
        <dbReference type="Google" id="ProtNLM"/>
    </source>
</evidence>